<dbReference type="AlphaFoldDB" id="A0A5C5Z8Z7"/>
<proteinExistence type="inferred from homology"/>
<evidence type="ECO:0000313" key="10">
    <source>
        <dbReference type="EMBL" id="TWT83698.1"/>
    </source>
</evidence>
<dbReference type="PANTHER" id="PTHR11229:SF16">
    <property type="entry name" value="LARGE RIBOSOMAL SUBUNIT PROTEIN UL3C"/>
    <property type="match status" value="1"/>
</dbReference>
<evidence type="ECO:0000256" key="6">
    <source>
        <dbReference type="ARBA" id="ARBA00035243"/>
    </source>
</evidence>
<evidence type="ECO:0000256" key="3">
    <source>
        <dbReference type="ARBA" id="ARBA00022884"/>
    </source>
</evidence>
<evidence type="ECO:0000256" key="4">
    <source>
        <dbReference type="ARBA" id="ARBA00022980"/>
    </source>
</evidence>
<evidence type="ECO:0000256" key="9">
    <source>
        <dbReference type="RuleBase" id="RU003906"/>
    </source>
</evidence>
<keyword evidence="3 7" id="KW-0694">RNA-binding</keyword>
<reference evidence="10 11" key="1">
    <citation type="submission" date="2019-02" db="EMBL/GenBank/DDBJ databases">
        <title>Deep-cultivation of Planctomycetes and their phenomic and genomic characterization uncovers novel biology.</title>
        <authorList>
            <person name="Wiegand S."/>
            <person name="Jogler M."/>
            <person name="Boedeker C."/>
            <person name="Pinto D."/>
            <person name="Vollmers J."/>
            <person name="Rivas-Marin E."/>
            <person name="Kohn T."/>
            <person name="Peeters S.H."/>
            <person name="Heuer A."/>
            <person name="Rast P."/>
            <person name="Oberbeckmann S."/>
            <person name="Bunk B."/>
            <person name="Jeske O."/>
            <person name="Meyerdierks A."/>
            <person name="Storesund J.E."/>
            <person name="Kallscheuer N."/>
            <person name="Luecker S."/>
            <person name="Lage O.M."/>
            <person name="Pohl T."/>
            <person name="Merkel B.J."/>
            <person name="Hornburger P."/>
            <person name="Mueller R.-W."/>
            <person name="Bruemmer F."/>
            <person name="Labrenz M."/>
            <person name="Spormann A.M."/>
            <person name="Op Den Camp H."/>
            <person name="Overmann J."/>
            <person name="Amann R."/>
            <person name="Jetten M.S.M."/>
            <person name="Mascher T."/>
            <person name="Medema M.H."/>
            <person name="Devos D.P."/>
            <person name="Kaster A.-K."/>
            <person name="Ovreas L."/>
            <person name="Rohde M."/>
            <person name="Galperin M.Y."/>
            <person name="Jogler C."/>
        </authorList>
    </citation>
    <scope>NUCLEOTIDE SEQUENCE [LARGE SCALE GENOMIC DNA]</scope>
    <source>
        <strain evidence="10 11">CA13</strain>
    </source>
</reference>
<organism evidence="10 11">
    <name type="scientific">Novipirellula herctigrandis</name>
    <dbReference type="NCBI Taxonomy" id="2527986"/>
    <lineage>
        <taxon>Bacteria</taxon>
        <taxon>Pseudomonadati</taxon>
        <taxon>Planctomycetota</taxon>
        <taxon>Planctomycetia</taxon>
        <taxon>Pirellulales</taxon>
        <taxon>Pirellulaceae</taxon>
        <taxon>Novipirellula</taxon>
    </lineage>
</organism>
<dbReference type="InterPro" id="IPR019927">
    <property type="entry name" value="Ribosomal_uL3_bac/org-type"/>
</dbReference>
<dbReference type="InterPro" id="IPR019926">
    <property type="entry name" value="Ribosomal_uL3_CS"/>
</dbReference>
<dbReference type="GO" id="GO:0003735">
    <property type="term" value="F:structural constituent of ribosome"/>
    <property type="evidence" value="ECO:0007669"/>
    <property type="project" value="UniProtKB-UniRule"/>
</dbReference>
<evidence type="ECO:0000256" key="1">
    <source>
        <dbReference type="ARBA" id="ARBA00006540"/>
    </source>
</evidence>
<evidence type="ECO:0000256" key="2">
    <source>
        <dbReference type="ARBA" id="ARBA00022730"/>
    </source>
</evidence>
<dbReference type="SUPFAM" id="SSF50447">
    <property type="entry name" value="Translation proteins"/>
    <property type="match status" value="1"/>
</dbReference>
<evidence type="ECO:0000256" key="8">
    <source>
        <dbReference type="RuleBase" id="RU003905"/>
    </source>
</evidence>
<comment type="caution">
    <text evidence="10">The sequence shown here is derived from an EMBL/GenBank/DDBJ whole genome shotgun (WGS) entry which is preliminary data.</text>
</comment>
<keyword evidence="5 7" id="KW-0687">Ribonucleoprotein</keyword>
<evidence type="ECO:0000256" key="7">
    <source>
        <dbReference type="HAMAP-Rule" id="MF_01325"/>
    </source>
</evidence>
<name>A0A5C5Z8Z7_9BACT</name>
<gene>
    <name evidence="7 10" type="primary">rplC</name>
    <name evidence="10" type="ORF">CA13_51650</name>
</gene>
<comment type="similarity">
    <text evidence="1 7 8">Belongs to the universal ribosomal protein uL3 family.</text>
</comment>
<protein>
    <recommendedName>
        <fullName evidence="6 7">Large ribosomal subunit protein uL3</fullName>
    </recommendedName>
</protein>
<dbReference type="PANTHER" id="PTHR11229">
    <property type="entry name" value="50S RIBOSOMAL PROTEIN L3"/>
    <property type="match status" value="1"/>
</dbReference>
<dbReference type="HAMAP" id="MF_01325_B">
    <property type="entry name" value="Ribosomal_uL3_B"/>
    <property type="match status" value="1"/>
</dbReference>
<keyword evidence="2 7" id="KW-0699">rRNA-binding</keyword>
<dbReference type="Gene3D" id="3.30.160.810">
    <property type="match status" value="1"/>
</dbReference>
<dbReference type="NCBIfam" id="TIGR03625">
    <property type="entry name" value="L3_bact"/>
    <property type="match status" value="1"/>
</dbReference>
<dbReference type="Proteomes" id="UP000315010">
    <property type="component" value="Unassembled WGS sequence"/>
</dbReference>
<dbReference type="Pfam" id="PF00297">
    <property type="entry name" value="Ribosomal_L3"/>
    <property type="match status" value="1"/>
</dbReference>
<keyword evidence="4 7" id="KW-0689">Ribosomal protein</keyword>
<comment type="function">
    <text evidence="7 9">One of the primary rRNA binding proteins, it binds directly near the 3'-end of the 23S rRNA, where it nucleates assembly of the 50S subunit.</text>
</comment>
<accession>A0A5C5Z8Z7</accession>
<sequence length="261" mass="28268">MRHGSLRLGFASANLGSNSNDGRPAKAWGEMKVMSPSILGRKVGMTQIYLEDGTSVPVTVIQAGPCPVLQVRSEDRDGYQAVQLGFEDKPRRLAIRSERGHVAKLDSKRAKDRTAKGVELLQKADCEPQRFVREFRGVADVEVGTTLTVDQFAETKKVDITGTSKGRGFSGVMKRHNFAGQRATHGVKKCHRYAGSTGCSASPSRVFKGRKMPGQYGNAQTTVRNLDVVRVDAENNLLLVRGAVPGPNGGFVTVQETNKVG</sequence>
<dbReference type="InterPro" id="IPR000597">
    <property type="entry name" value="Ribosomal_uL3"/>
</dbReference>
<comment type="subunit">
    <text evidence="7 9">Part of the 50S ribosomal subunit. Forms a cluster with proteins L14 and L19.</text>
</comment>
<evidence type="ECO:0000256" key="5">
    <source>
        <dbReference type="ARBA" id="ARBA00023274"/>
    </source>
</evidence>
<dbReference type="PROSITE" id="PS00474">
    <property type="entry name" value="RIBOSOMAL_L3"/>
    <property type="match status" value="1"/>
</dbReference>
<dbReference type="Gene3D" id="2.40.30.10">
    <property type="entry name" value="Translation factors"/>
    <property type="match status" value="1"/>
</dbReference>
<dbReference type="GO" id="GO:0019843">
    <property type="term" value="F:rRNA binding"/>
    <property type="evidence" value="ECO:0007669"/>
    <property type="project" value="UniProtKB-UniRule"/>
</dbReference>
<dbReference type="EMBL" id="SJPJ01000001">
    <property type="protein sequence ID" value="TWT83698.1"/>
    <property type="molecule type" value="Genomic_DNA"/>
</dbReference>
<dbReference type="InterPro" id="IPR009000">
    <property type="entry name" value="Transl_B-barrel_sf"/>
</dbReference>
<dbReference type="FunFam" id="2.40.30.10:FF:000004">
    <property type="entry name" value="50S ribosomal protein L3"/>
    <property type="match status" value="1"/>
</dbReference>
<keyword evidence="11" id="KW-1185">Reference proteome</keyword>
<evidence type="ECO:0000313" key="11">
    <source>
        <dbReference type="Proteomes" id="UP000315010"/>
    </source>
</evidence>
<dbReference type="GO" id="GO:0022625">
    <property type="term" value="C:cytosolic large ribosomal subunit"/>
    <property type="evidence" value="ECO:0007669"/>
    <property type="project" value="TreeGrafter"/>
</dbReference>
<dbReference type="GO" id="GO:0006412">
    <property type="term" value="P:translation"/>
    <property type="evidence" value="ECO:0007669"/>
    <property type="project" value="UniProtKB-UniRule"/>
</dbReference>